<dbReference type="Proteomes" id="UP000583387">
    <property type="component" value="Unassembled WGS sequence"/>
</dbReference>
<feature type="domain" description="Beta-lactamase-related" evidence="2">
    <location>
        <begin position="59"/>
        <end position="351"/>
    </location>
</feature>
<gene>
    <name evidence="3" type="ORF">PSEWESI4_00230</name>
</gene>
<dbReference type="Gene3D" id="3.40.710.10">
    <property type="entry name" value="DD-peptidase/beta-lactamase superfamily"/>
    <property type="match status" value="1"/>
</dbReference>
<evidence type="ECO:0000259" key="2">
    <source>
        <dbReference type="Pfam" id="PF00144"/>
    </source>
</evidence>
<dbReference type="InterPro" id="IPR012338">
    <property type="entry name" value="Beta-lactam/transpept-like"/>
</dbReference>
<feature type="chain" id="PRO_5031069614" description="Beta-lactamase-related domain-containing protein" evidence="1">
    <location>
        <begin position="25"/>
        <end position="372"/>
    </location>
</feature>
<dbReference type="PANTHER" id="PTHR43283">
    <property type="entry name" value="BETA-LACTAMASE-RELATED"/>
    <property type="match status" value="1"/>
</dbReference>
<keyword evidence="4" id="KW-1185">Reference proteome</keyword>
<evidence type="ECO:0000313" key="4">
    <source>
        <dbReference type="Proteomes" id="UP000583387"/>
    </source>
</evidence>
<dbReference type="Pfam" id="PF00144">
    <property type="entry name" value="Beta-lactamase"/>
    <property type="match status" value="1"/>
</dbReference>
<dbReference type="InterPro" id="IPR050789">
    <property type="entry name" value="Diverse_Enzym_Activities"/>
</dbReference>
<dbReference type="AlphaFoldDB" id="A0A7U7I7C8"/>
<sequence>MPIPTLRRLSLSLALCAVTPLACAETWPGADWSSAPAPRSAAVEALETYAFPSRDDATREGVRTDALLVVRDGAIVYERYAGPTRADTPHLTWSVSKSLLAATLGTAYRDGRFKLDEPAARYYPALAEHPQLKVGHLLNWASGLAWQEGYEYAPLTSSVVAMLYTRGRGDMAGFTAGFREEVAPGSRFRYSSGDSNLLSAVLRGVVGEQAYRDYPWTALFEPLGITSAVWERDGEGTFVGSSYTYMTARDLARIGLLMQRDGRWGERQLLPPAWVAFNRTPFANYQGNPDKPGEAVPGGHWWLNQPLNGKPRPWPDAPEELFAALGHWGQALYVSPDEKLVVVRYADDRDGSYSHNELLKRVRAAFAEENAQ</sequence>
<evidence type="ECO:0000313" key="3">
    <source>
        <dbReference type="EMBL" id="CAD5105971.1"/>
    </source>
</evidence>
<accession>A0A7U7I7C8</accession>
<dbReference type="SUPFAM" id="SSF56601">
    <property type="entry name" value="beta-lactamase/transpeptidase-like"/>
    <property type="match status" value="1"/>
</dbReference>
<name>A0A7U7I7C8_9GAMM</name>
<proteinExistence type="predicted"/>
<comment type="caution">
    <text evidence="3">The sequence shown here is derived from an EMBL/GenBank/DDBJ whole genome shotgun (WGS) entry which is preliminary data.</text>
</comment>
<dbReference type="PANTHER" id="PTHR43283:SF7">
    <property type="entry name" value="BETA-LACTAMASE-RELATED DOMAIN-CONTAINING PROTEIN"/>
    <property type="match status" value="1"/>
</dbReference>
<feature type="signal peptide" evidence="1">
    <location>
        <begin position="1"/>
        <end position="24"/>
    </location>
</feature>
<organism evidence="3 4">
    <name type="scientific">Zestomonas carbonaria</name>
    <dbReference type="NCBI Taxonomy" id="2762745"/>
    <lineage>
        <taxon>Bacteria</taxon>
        <taxon>Pseudomonadati</taxon>
        <taxon>Pseudomonadota</taxon>
        <taxon>Gammaproteobacteria</taxon>
        <taxon>Pseudomonadales</taxon>
        <taxon>Pseudomonadaceae</taxon>
        <taxon>Zestomonas</taxon>
    </lineage>
</organism>
<keyword evidence="1" id="KW-0732">Signal</keyword>
<dbReference type="InterPro" id="IPR001466">
    <property type="entry name" value="Beta-lactam-related"/>
</dbReference>
<protein>
    <recommendedName>
        <fullName evidence="2">Beta-lactamase-related domain-containing protein</fullName>
    </recommendedName>
</protein>
<dbReference type="EMBL" id="CAJFCI010000014">
    <property type="protein sequence ID" value="CAD5105971.1"/>
    <property type="molecule type" value="Genomic_DNA"/>
</dbReference>
<reference evidence="3 4" key="1">
    <citation type="submission" date="2020-08" db="EMBL/GenBank/DDBJ databases">
        <authorList>
            <person name="Criscuolo A."/>
        </authorList>
    </citation>
    <scope>NUCLEOTIDE SEQUENCE [LARGE SCALE GENOMIC DNA]</scope>
    <source>
        <strain evidence="3">CIP111764</strain>
    </source>
</reference>
<dbReference type="RefSeq" id="WP_187669371.1">
    <property type="nucleotide sequence ID" value="NZ_CAJFCI010000014.1"/>
</dbReference>
<evidence type="ECO:0000256" key="1">
    <source>
        <dbReference type="SAM" id="SignalP"/>
    </source>
</evidence>